<dbReference type="AlphaFoldDB" id="A0A1B4VF66"/>
<proteinExistence type="predicted"/>
<gene>
    <name evidence="2" type="ORF">SVA_2789</name>
</gene>
<dbReference type="KEGG" id="sva:SVA_2789"/>
<dbReference type="Proteomes" id="UP000218899">
    <property type="component" value="Chromosome"/>
</dbReference>
<evidence type="ECO:0000313" key="3">
    <source>
        <dbReference type="Proteomes" id="UP000218899"/>
    </source>
</evidence>
<keyword evidence="3" id="KW-1185">Reference proteome</keyword>
<sequence length="59" mass="6223">MTKRVPAPERPGALPRADKRTTVETARVDRPAVGDTPCTRSTGLGRAPAAAYNFGTDPT</sequence>
<feature type="region of interest" description="Disordered" evidence="1">
    <location>
        <begin position="1"/>
        <end position="59"/>
    </location>
</feature>
<evidence type="ECO:0000313" key="2">
    <source>
        <dbReference type="EMBL" id="BAU49337.1"/>
    </source>
</evidence>
<organism evidence="2 3">
    <name type="scientific">Sulfurifustis variabilis</name>
    <dbReference type="NCBI Taxonomy" id="1675686"/>
    <lineage>
        <taxon>Bacteria</taxon>
        <taxon>Pseudomonadati</taxon>
        <taxon>Pseudomonadota</taxon>
        <taxon>Gammaproteobacteria</taxon>
        <taxon>Acidiferrobacterales</taxon>
        <taxon>Acidiferrobacteraceae</taxon>
        <taxon>Sulfurifustis</taxon>
    </lineage>
</organism>
<feature type="compositionally biased region" description="Basic and acidic residues" evidence="1">
    <location>
        <begin position="16"/>
        <end position="32"/>
    </location>
</feature>
<reference evidence="2 3" key="1">
    <citation type="submission" date="2015-08" db="EMBL/GenBank/DDBJ databases">
        <title>Complete genome sequence of Sulfurifustis variabilis.</title>
        <authorList>
            <person name="Miura A."/>
            <person name="Kojima H."/>
            <person name="Fukui M."/>
        </authorList>
    </citation>
    <scope>NUCLEOTIDE SEQUENCE [LARGE SCALE GENOMIC DNA]</scope>
    <source>
        <strain evidence="3">skN76</strain>
    </source>
</reference>
<accession>A0A1B4VF66</accession>
<dbReference type="EMBL" id="AP014936">
    <property type="protein sequence ID" value="BAU49337.1"/>
    <property type="molecule type" value="Genomic_DNA"/>
</dbReference>
<evidence type="ECO:0000256" key="1">
    <source>
        <dbReference type="SAM" id="MobiDB-lite"/>
    </source>
</evidence>
<name>A0A1B4VF66_9GAMM</name>
<protein>
    <submittedName>
        <fullName evidence="2">Uncharacterized protein</fullName>
    </submittedName>
</protein>